<gene>
    <name evidence="5" type="ORF">GCM10007276_31740</name>
</gene>
<dbReference type="Pfam" id="PF07729">
    <property type="entry name" value="FCD"/>
    <property type="match status" value="1"/>
</dbReference>
<keyword evidence="3" id="KW-0804">Transcription</keyword>
<sequence>MSNGRQPAASRWDVTEGRVAGRAEAGAPEGRAEAAYRYLRDAILSDVLPAGFQAAENEIASKLGMSRTPVHEAMARLQEEGLVQILPRKGILVRALTPSDLLEIYDVLIALEGAAAELLAEQGDKAPVHAELQADTDAMAAALKAGDLEAWRAADERFHDVLVDGCGNRRIKRMAATVTVQSHRARRLTLHLRPTPAASTAEHQAIIDAIGAGNVTAAGEAARAHRRHARSQLVPILKRINFQQF</sequence>
<dbReference type="PANTHER" id="PTHR43537:SF24">
    <property type="entry name" value="GLUCONATE OPERON TRANSCRIPTIONAL REPRESSOR"/>
    <property type="match status" value="1"/>
</dbReference>
<organism evidence="5 6">
    <name type="scientific">Agaricicola taiwanensis</name>
    <dbReference type="NCBI Taxonomy" id="591372"/>
    <lineage>
        <taxon>Bacteria</taxon>
        <taxon>Pseudomonadati</taxon>
        <taxon>Pseudomonadota</taxon>
        <taxon>Alphaproteobacteria</taxon>
        <taxon>Rhodobacterales</taxon>
        <taxon>Paracoccaceae</taxon>
        <taxon>Agaricicola</taxon>
    </lineage>
</organism>
<evidence type="ECO:0000256" key="1">
    <source>
        <dbReference type="ARBA" id="ARBA00023015"/>
    </source>
</evidence>
<dbReference type="InterPro" id="IPR011711">
    <property type="entry name" value="GntR_C"/>
</dbReference>
<feature type="domain" description="HTH gntR-type" evidence="4">
    <location>
        <begin position="29"/>
        <end position="96"/>
    </location>
</feature>
<dbReference type="GO" id="GO:0003677">
    <property type="term" value="F:DNA binding"/>
    <property type="evidence" value="ECO:0007669"/>
    <property type="project" value="UniProtKB-KW"/>
</dbReference>
<keyword evidence="6" id="KW-1185">Reference proteome</keyword>
<dbReference type="Proteomes" id="UP000602745">
    <property type="component" value="Unassembled WGS sequence"/>
</dbReference>
<dbReference type="InterPro" id="IPR000524">
    <property type="entry name" value="Tscrpt_reg_HTH_GntR"/>
</dbReference>
<dbReference type="RefSeq" id="WP_188410806.1">
    <property type="nucleotide sequence ID" value="NZ_BMCP01000005.1"/>
</dbReference>
<dbReference type="PANTHER" id="PTHR43537">
    <property type="entry name" value="TRANSCRIPTIONAL REGULATOR, GNTR FAMILY"/>
    <property type="match status" value="1"/>
</dbReference>
<dbReference type="AlphaFoldDB" id="A0A8J2YLZ6"/>
<evidence type="ECO:0000313" key="5">
    <source>
        <dbReference type="EMBL" id="GGE52396.1"/>
    </source>
</evidence>
<dbReference type="SMART" id="SM00895">
    <property type="entry name" value="FCD"/>
    <property type="match status" value="1"/>
</dbReference>
<dbReference type="PROSITE" id="PS50949">
    <property type="entry name" value="HTH_GNTR"/>
    <property type="match status" value="1"/>
</dbReference>
<proteinExistence type="predicted"/>
<evidence type="ECO:0000256" key="2">
    <source>
        <dbReference type="ARBA" id="ARBA00023125"/>
    </source>
</evidence>
<dbReference type="CDD" id="cd07377">
    <property type="entry name" value="WHTH_GntR"/>
    <property type="match status" value="1"/>
</dbReference>
<dbReference type="Gene3D" id="1.10.10.10">
    <property type="entry name" value="Winged helix-like DNA-binding domain superfamily/Winged helix DNA-binding domain"/>
    <property type="match status" value="1"/>
</dbReference>
<dbReference type="Pfam" id="PF00392">
    <property type="entry name" value="GntR"/>
    <property type="match status" value="1"/>
</dbReference>
<dbReference type="GO" id="GO:0003700">
    <property type="term" value="F:DNA-binding transcription factor activity"/>
    <property type="evidence" value="ECO:0007669"/>
    <property type="project" value="InterPro"/>
</dbReference>
<dbReference type="Gene3D" id="1.20.120.530">
    <property type="entry name" value="GntR ligand-binding domain-like"/>
    <property type="match status" value="1"/>
</dbReference>
<accession>A0A8J2YLZ6</accession>
<reference evidence="5" key="2">
    <citation type="submission" date="2020-09" db="EMBL/GenBank/DDBJ databases">
        <authorList>
            <person name="Sun Q."/>
            <person name="Sedlacek I."/>
        </authorList>
    </citation>
    <scope>NUCLEOTIDE SEQUENCE</scope>
    <source>
        <strain evidence="5">CCM 7684</strain>
    </source>
</reference>
<name>A0A8J2YLZ6_9RHOB</name>
<dbReference type="SUPFAM" id="SSF46785">
    <property type="entry name" value="Winged helix' DNA-binding domain"/>
    <property type="match status" value="1"/>
</dbReference>
<evidence type="ECO:0000256" key="3">
    <source>
        <dbReference type="ARBA" id="ARBA00023163"/>
    </source>
</evidence>
<dbReference type="SMART" id="SM00345">
    <property type="entry name" value="HTH_GNTR"/>
    <property type="match status" value="1"/>
</dbReference>
<dbReference type="SUPFAM" id="SSF48008">
    <property type="entry name" value="GntR ligand-binding domain-like"/>
    <property type="match status" value="1"/>
</dbReference>
<evidence type="ECO:0000313" key="6">
    <source>
        <dbReference type="Proteomes" id="UP000602745"/>
    </source>
</evidence>
<reference evidence="5" key="1">
    <citation type="journal article" date="2014" name="Int. J. Syst. Evol. Microbiol.">
        <title>Complete genome sequence of Corynebacterium casei LMG S-19264T (=DSM 44701T), isolated from a smear-ripened cheese.</title>
        <authorList>
            <consortium name="US DOE Joint Genome Institute (JGI-PGF)"/>
            <person name="Walter F."/>
            <person name="Albersmeier A."/>
            <person name="Kalinowski J."/>
            <person name="Ruckert C."/>
        </authorList>
    </citation>
    <scope>NUCLEOTIDE SEQUENCE</scope>
    <source>
        <strain evidence="5">CCM 7684</strain>
    </source>
</reference>
<dbReference type="InterPro" id="IPR036388">
    <property type="entry name" value="WH-like_DNA-bd_sf"/>
</dbReference>
<dbReference type="InterPro" id="IPR008920">
    <property type="entry name" value="TF_FadR/GntR_C"/>
</dbReference>
<dbReference type="PRINTS" id="PR00035">
    <property type="entry name" value="HTHGNTR"/>
</dbReference>
<comment type="caution">
    <text evidence="5">The sequence shown here is derived from an EMBL/GenBank/DDBJ whole genome shotgun (WGS) entry which is preliminary data.</text>
</comment>
<protein>
    <submittedName>
        <fullName evidence="5">GntR family transcriptional regulator</fullName>
    </submittedName>
</protein>
<dbReference type="InterPro" id="IPR036390">
    <property type="entry name" value="WH_DNA-bd_sf"/>
</dbReference>
<evidence type="ECO:0000259" key="4">
    <source>
        <dbReference type="PROSITE" id="PS50949"/>
    </source>
</evidence>
<dbReference type="EMBL" id="BMCP01000005">
    <property type="protein sequence ID" value="GGE52396.1"/>
    <property type="molecule type" value="Genomic_DNA"/>
</dbReference>
<keyword evidence="1" id="KW-0805">Transcription regulation</keyword>
<keyword evidence="2" id="KW-0238">DNA-binding</keyword>